<dbReference type="EMBL" id="BMWD01000033">
    <property type="protein sequence ID" value="GGX90855.1"/>
    <property type="molecule type" value="Genomic_DNA"/>
</dbReference>
<reference evidence="2" key="1">
    <citation type="journal article" date="2014" name="Int. J. Syst. Evol. Microbiol.">
        <title>Complete genome sequence of Corynebacterium casei LMG S-19264T (=DSM 44701T), isolated from a smear-ripened cheese.</title>
        <authorList>
            <consortium name="US DOE Joint Genome Institute (JGI-PGF)"/>
            <person name="Walter F."/>
            <person name="Albersmeier A."/>
            <person name="Kalinowski J."/>
            <person name="Ruckert C."/>
        </authorList>
    </citation>
    <scope>NUCLEOTIDE SEQUENCE</scope>
    <source>
        <strain evidence="2">JCM 4956</strain>
    </source>
</reference>
<reference evidence="2" key="2">
    <citation type="submission" date="2020-09" db="EMBL/GenBank/DDBJ databases">
        <authorList>
            <person name="Sun Q."/>
            <person name="Ohkuma M."/>
        </authorList>
    </citation>
    <scope>NUCLEOTIDE SEQUENCE</scope>
    <source>
        <strain evidence="2">JCM 4956</strain>
    </source>
</reference>
<comment type="caution">
    <text evidence="2">The sequence shown here is derived from an EMBL/GenBank/DDBJ whole genome shotgun (WGS) entry which is preliminary data.</text>
</comment>
<proteinExistence type="predicted"/>
<feature type="transmembrane region" description="Helical" evidence="1">
    <location>
        <begin position="6"/>
        <end position="25"/>
    </location>
</feature>
<evidence type="ECO:0000313" key="3">
    <source>
        <dbReference type="Proteomes" id="UP000645555"/>
    </source>
</evidence>
<name>A0A918NS30_9ACTN</name>
<gene>
    <name evidence="2" type="ORF">GCM10010515_67490</name>
</gene>
<dbReference type="AlphaFoldDB" id="A0A918NS30"/>
<keyword evidence="1" id="KW-0812">Transmembrane</keyword>
<feature type="transmembrane region" description="Helical" evidence="1">
    <location>
        <begin position="76"/>
        <end position="94"/>
    </location>
</feature>
<keyword evidence="1" id="KW-1133">Transmembrane helix</keyword>
<organism evidence="2 3">
    <name type="scientific">Streptomyces fructofermentans</name>
    <dbReference type="NCBI Taxonomy" id="152141"/>
    <lineage>
        <taxon>Bacteria</taxon>
        <taxon>Bacillati</taxon>
        <taxon>Actinomycetota</taxon>
        <taxon>Actinomycetes</taxon>
        <taxon>Kitasatosporales</taxon>
        <taxon>Streptomycetaceae</taxon>
        <taxon>Streptomyces</taxon>
    </lineage>
</organism>
<accession>A0A918NS30</accession>
<sequence length="175" mass="18720">MSEAYAGAVAGLVPVVLFLIMVEVAGHRNRLRTLFGEMARPAALVRAMARRPARGDAQLRRAARAVEQLNSGVRNLAWVSAYLAVSAVTAVLLLDAEMRALRWLASADPGPAAADARFCLVVLGIAFFRVGLGPLLDLVNPVREGAEIILPALRSLHRLKASVQEADRDPGAPRP</sequence>
<evidence type="ECO:0000313" key="2">
    <source>
        <dbReference type="EMBL" id="GGX90855.1"/>
    </source>
</evidence>
<dbReference type="Proteomes" id="UP000645555">
    <property type="component" value="Unassembled WGS sequence"/>
</dbReference>
<keyword evidence="1" id="KW-0472">Membrane</keyword>
<feature type="transmembrane region" description="Helical" evidence="1">
    <location>
        <begin position="114"/>
        <end position="132"/>
    </location>
</feature>
<protein>
    <submittedName>
        <fullName evidence="2">Uncharacterized protein</fullName>
    </submittedName>
</protein>
<keyword evidence="3" id="KW-1185">Reference proteome</keyword>
<evidence type="ECO:0000256" key="1">
    <source>
        <dbReference type="SAM" id="Phobius"/>
    </source>
</evidence>